<keyword evidence="3" id="KW-1185">Reference proteome</keyword>
<comment type="caution">
    <text evidence="2">The sequence shown here is derived from an EMBL/GenBank/DDBJ whole genome shotgun (WGS) entry which is preliminary data.</text>
</comment>
<evidence type="ECO:0000313" key="2">
    <source>
        <dbReference type="EMBL" id="KAJ1117370.1"/>
    </source>
</evidence>
<gene>
    <name evidence="2" type="ORF">NDU88_005570</name>
</gene>
<reference evidence="2" key="1">
    <citation type="journal article" date="2022" name="bioRxiv">
        <title>Sequencing and chromosome-scale assembly of the giantPleurodeles waltlgenome.</title>
        <authorList>
            <person name="Brown T."/>
            <person name="Elewa A."/>
            <person name="Iarovenko S."/>
            <person name="Subramanian E."/>
            <person name="Araus A.J."/>
            <person name="Petzold A."/>
            <person name="Susuki M."/>
            <person name="Suzuki K.-i.T."/>
            <person name="Hayashi T."/>
            <person name="Toyoda A."/>
            <person name="Oliveira C."/>
            <person name="Osipova E."/>
            <person name="Leigh N.D."/>
            <person name="Simon A."/>
            <person name="Yun M.H."/>
        </authorList>
    </citation>
    <scope>NUCLEOTIDE SEQUENCE</scope>
    <source>
        <strain evidence="2">20211129_DDA</strain>
        <tissue evidence="2">Liver</tissue>
    </source>
</reference>
<sequence length="57" mass="6133">CCTFNVDASRPPNRDGPLRSSELSDLCSTSPEGSVLVLGTGLTSVGESVLRRWCMQF</sequence>
<protein>
    <submittedName>
        <fullName evidence="2">Uncharacterized protein</fullName>
    </submittedName>
</protein>
<feature type="non-terminal residue" evidence="2">
    <location>
        <position position="57"/>
    </location>
</feature>
<evidence type="ECO:0000256" key="1">
    <source>
        <dbReference type="SAM" id="MobiDB-lite"/>
    </source>
</evidence>
<feature type="region of interest" description="Disordered" evidence="1">
    <location>
        <begin position="1"/>
        <end position="24"/>
    </location>
</feature>
<dbReference type="EMBL" id="JANPWB010000012">
    <property type="protein sequence ID" value="KAJ1117370.1"/>
    <property type="molecule type" value="Genomic_DNA"/>
</dbReference>
<accession>A0AAV7NR02</accession>
<proteinExistence type="predicted"/>
<dbReference type="AlphaFoldDB" id="A0AAV7NR02"/>
<name>A0AAV7NR02_PLEWA</name>
<evidence type="ECO:0000313" key="3">
    <source>
        <dbReference type="Proteomes" id="UP001066276"/>
    </source>
</evidence>
<dbReference type="Proteomes" id="UP001066276">
    <property type="component" value="Chromosome 8"/>
</dbReference>
<feature type="non-terminal residue" evidence="2">
    <location>
        <position position="1"/>
    </location>
</feature>
<organism evidence="2 3">
    <name type="scientific">Pleurodeles waltl</name>
    <name type="common">Iberian ribbed newt</name>
    <dbReference type="NCBI Taxonomy" id="8319"/>
    <lineage>
        <taxon>Eukaryota</taxon>
        <taxon>Metazoa</taxon>
        <taxon>Chordata</taxon>
        <taxon>Craniata</taxon>
        <taxon>Vertebrata</taxon>
        <taxon>Euteleostomi</taxon>
        <taxon>Amphibia</taxon>
        <taxon>Batrachia</taxon>
        <taxon>Caudata</taxon>
        <taxon>Salamandroidea</taxon>
        <taxon>Salamandridae</taxon>
        <taxon>Pleurodelinae</taxon>
        <taxon>Pleurodeles</taxon>
    </lineage>
</organism>